<gene>
    <name evidence="3" type="ORF">ENV67_01215</name>
</gene>
<accession>A0A7C4YF18</accession>
<name>A0A7C4YF18_UNCW3</name>
<keyword evidence="1" id="KW-0812">Transmembrane</keyword>
<feature type="transmembrane region" description="Helical" evidence="1">
    <location>
        <begin position="54"/>
        <end position="78"/>
    </location>
</feature>
<comment type="caution">
    <text evidence="3">The sequence shown here is derived from an EMBL/GenBank/DDBJ whole genome shotgun (WGS) entry which is preliminary data.</text>
</comment>
<dbReference type="InterPro" id="IPR011933">
    <property type="entry name" value="Double_TM_dom"/>
</dbReference>
<dbReference type="AlphaFoldDB" id="A0A7C4YF18"/>
<protein>
    <recommendedName>
        <fullName evidence="2">Aerotolerance regulator N-terminal domain-containing protein</fullName>
    </recommendedName>
</protein>
<evidence type="ECO:0000259" key="2">
    <source>
        <dbReference type="Pfam" id="PF07584"/>
    </source>
</evidence>
<feature type="transmembrane region" description="Helical" evidence="1">
    <location>
        <begin position="6"/>
        <end position="23"/>
    </location>
</feature>
<dbReference type="InterPro" id="IPR024163">
    <property type="entry name" value="Aerotolerance_reg_N"/>
</dbReference>
<feature type="transmembrane region" description="Helical" evidence="1">
    <location>
        <begin position="488"/>
        <end position="509"/>
    </location>
</feature>
<organism evidence="3">
    <name type="scientific">candidate division WOR-3 bacterium</name>
    <dbReference type="NCBI Taxonomy" id="2052148"/>
    <lineage>
        <taxon>Bacteria</taxon>
        <taxon>Bacteria division WOR-3</taxon>
    </lineage>
</organism>
<dbReference type="NCBIfam" id="TIGR02226">
    <property type="entry name" value="two_anch"/>
    <property type="match status" value="1"/>
</dbReference>
<dbReference type="EMBL" id="DTHG01000014">
    <property type="protein sequence ID" value="HGW91146.1"/>
    <property type="molecule type" value="Genomic_DNA"/>
</dbReference>
<keyword evidence="1" id="KW-1133">Transmembrane helix</keyword>
<proteinExistence type="predicted"/>
<dbReference type="Pfam" id="PF07584">
    <property type="entry name" value="BatA"/>
    <property type="match status" value="1"/>
</dbReference>
<reference evidence="3" key="1">
    <citation type="journal article" date="2020" name="mSystems">
        <title>Genome- and Community-Level Interaction Insights into Carbon Utilization and Element Cycling Functions of Hydrothermarchaeota in Hydrothermal Sediment.</title>
        <authorList>
            <person name="Zhou Z."/>
            <person name="Liu Y."/>
            <person name="Xu W."/>
            <person name="Pan J."/>
            <person name="Luo Z.H."/>
            <person name="Li M."/>
        </authorList>
    </citation>
    <scope>NUCLEOTIDE SEQUENCE [LARGE SCALE GENOMIC DNA]</scope>
    <source>
        <strain evidence="3">SpSt-780</strain>
    </source>
</reference>
<evidence type="ECO:0000256" key="1">
    <source>
        <dbReference type="SAM" id="Phobius"/>
    </source>
</evidence>
<feature type="domain" description="Aerotolerance regulator N-terminal" evidence="2">
    <location>
        <begin position="6"/>
        <end position="70"/>
    </location>
</feature>
<keyword evidence="1" id="KW-0472">Membrane</keyword>
<evidence type="ECO:0000313" key="3">
    <source>
        <dbReference type="EMBL" id="HGW91146.1"/>
    </source>
</evidence>
<dbReference type="PANTHER" id="PTHR37464:SF1">
    <property type="entry name" value="BLL2463 PROTEIN"/>
    <property type="match status" value="1"/>
</dbReference>
<dbReference type="PANTHER" id="PTHR37464">
    <property type="entry name" value="BLL2463 PROTEIN"/>
    <property type="match status" value="1"/>
</dbReference>
<sequence length="512" mass="60736">MIYRIFLYFPLFIIIPILIHLLSRRKIKNEPFPSLLFLIERERKLRNYIKFEEILLFLTRCLMIIVLALAGGLVFIPFKFILKGEMKKIYDTSLSTMGRIGKYKYETVNINGIADFEKTFEKYKYGIIVSDMQEINFRSILKKGKRYRYFIPEILDISEENNSMRDILYSFDGNNLKLYIKINRTGKSKNELLKISFDGNEFNKFVELREGDNIVEIMIKDVKDGYHRVLCNLKDDLIFDNEFYKVIYKGKREIKILSDEEPVFLLKALKMRYNPVWINNPDNLKKGDFLIIENVKKNLNLDYISRFCSSIIVSVNDSMMMKDILIKKVKPEFGFIEDDRFFISTEEPLIKEYEIKGGERILNFKDGKSAIVRKNNVFLTSFSLESKELVYHSYYIPFLYSFIERSFTDLLLNLETGDSIIGDFKRIETPQGMSYENIKIFHFDKIGFYRIFKGNDTIFVAVNINKEERNMKILGKDKIDYIFGKIKFYDGTGFFLFIFLILLICEKLLERR</sequence>